<dbReference type="Gene3D" id="2.60.40.1930">
    <property type="match status" value="1"/>
</dbReference>
<comment type="caution">
    <text evidence="1">The sequence shown here is derived from an EMBL/GenBank/DDBJ whole genome shotgun (WGS) entry which is preliminary data.</text>
</comment>
<sequence length="793" mass="87842">MAAWHGVQAQTTGATSIRQAFENYSKLDAHEKLFLHLDRATYVSGDIMWYKLYAVEGTRQRPLPMSRVAYVEVLDGRKKPVLQTKVALKDAVGHGSFQLPATLPAGRYTVRAYTNWMKNFGAEYFFHSTVTVVNTFAAKLPADTTRTATHDVQFFPEGGNLVKGLPSTVGFKVTDHTGRGLAAEGVLLDKQGKPVARFATLRHGMGQFSFTPAEAGSGYTAVLKLANDQSLTRALPAVYEQGYVLSVARSGSGQLSLSVAANTPSAANEELYVLGHAGQQAFFAQSVRLANGHAQVVLDKAALPEGVLHFTVFNEQRRPICERLYFHRPNSRLVIDAAADKPQYATRDKVSLRLATADGAGRPAAAGLSMAVYRLDSLAAPGSATDIRSYLWLTSALKGHIENPGYYFQSAEPEADAAADNLMLTQGWRRFRWEAVLAGTLPAMPHAPELNGHLIEARVLNKQTGAPMAGIPAYLAAPSRQVRLYNGISNAEGLVRFEARELYGTKNLVLQTNFRQDSTSRFELLNPFATNHAEQPLPPVRLLEQHRADLTQRHVQVQAQNAYFRKALSPYAQPLTDSLAFFGRGDERYRLDDYTRFKVMEEVMREYVPGVQVRIRKGSFHFMVVDNGHRTIFSDEPMVLVDGVPFFNTDRVMKVDPLKVQRLEVVTRGYLHGPLTYSGIVSYISYKGDMAGAQPDARALVQEYEGLQWEREFYAPRYETEQQKQSRLPDLRQLLYWNPNISTSAGQPQQLSFYTGDEGGKYLVVVQGISNTGLAGSSIFTFEVKPAAVAQAR</sequence>
<name>A0A9X0HJG0_SOLP1</name>
<evidence type="ECO:0000313" key="1">
    <source>
        <dbReference type="EMBL" id="KUG06989.1"/>
    </source>
</evidence>
<dbReference type="Proteomes" id="UP000054223">
    <property type="component" value="Unassembled WGS sequence"/>
</dbReference>
<keyword evidence="2" id="KW-1185">Reference proteome</keyword>
<organism evidence="1 2">
    <name type="scientific">Solirubrum puertoriconensis</name>
    <dbReference type="NCBI Taxonomy" id="1751427"/>
    <lineage>
        <taxon>Bacteria</taxon>
        <taxon>Pseudomonadati</taxon>
        <taxon>Bacteroidota</taxon>
        <taxon>Cytophagia</taxon>
        <taxon>Cytophagales</taxon>
    </lineage>
</organism>
<reference evidence="1 2" key="1">
    <citation type="submission" date="2015-11" db="EMBL/GenBank/DDBJ databases">
        <title>Solirubrum puertoriconensis gen. nov. an environmental bacteria isolated in Puerto Rico.</title>
        <authorList>
            <person name="Cuebas-Irizarry M.F."/>
            <person name="Montalvo-Rodriguez R."/>
        </authorList>
    </citation>
    <scope>NUCLEOTIDE SEQUENCE [LARGE SCALE GENOMIC DNA]</scope>
    <source>
        <strain evidence="1 2">MC1A</strain>
    </source>
</reference>
<dbReference type="AlphaFoldDB" id="A0A9X0HJG0"/>
<protein>
    <recommendedName>
        <fullName evidence="3">Macroglobulin domain-containing protein</fullName>
    </recommendedName>
</protein>
<dbReference type="EMBL" id="LNAL01000008">
    <property type="protein sequence ID" value="KUG06989.1"/>
    <property type="molecule type" value="Genomic_DNA"/>
</dbReference>
<proteinExistence type="predicted"/>
<evidence type="ECO:0000313" key="2">
    <source>
        <dbReference type="Proteomes" id="UP000054223"/>
    </source>
</evidence>
<evidence type="ECO:0008006" key="3">
    <source>
        <dbReference type="Google" id="ProtNLM"/>
    </source>
</evidence>
<accession>A0A9X0HJG0</accession>
<gene>
    <name evidence="1" type="ORF">ASU33_06620</name>
</gene>